<keyword evidence="3" id="KW-0804">Transcription</keyword>
<dbReference type="SUPFAM" id="SSF46785">
    <property type="entry name" value="Winged helix' DNA-binding domain"/>
    <property type="match status" value="1"/>
</dbReference>
<evidence type="ECO:0000256" key="2">
    <source>
        <dbReference type="ARBA" id="ARBA00023125"/>
    </source>
</evidence>
<dbReference type="PANTHER" id="PTHR30363">
    <property type="entry name" value="HTH-TYPE TRANSCRIPTIONAL REGULATOR SRLR-RELATED"/>
    <property type="match status" value="1"/>
</dbReference>
<dbReference type="InterPro" id="IPR050313">
    <property type="entry name" value="Carb_Metab_HTH_regulators"/>
</dbReference>
<dbReference type="InterPro" id="IPR001034">
    <property type="entry name" value="DeoR_HTH"/>
</dbReference>
<sequence length="282" mass="29636">MKSSHSVDERRKRIVEWVNDNGHTRVETLASQFNASEVTIRKDLTALAAQGALIRQFGGAVPAASSRAANNNSAEMSSVTSTTSLPSTSFKTEGSSLASSELSNAIGQCAANLVTPGSKLVIDCGSTTSAILPFLSTVDDLVVMTNTLSTANYLTQCDTEPTVLMAGGTWDALSQSFQGSMAEQLVSAYSFDIAFIGAAGIDVERGTTTFNELTGVTRAMANAASKVVVMASAKKLLHKMPNLELGWNKISVLITDDTISDSDKTNIENKGVTVIVATLNGE</sequence>
<proteinExistence type="predicted"/>
<evidence type="ECO:0000259" key="5">
    <source>
        <dbReference type="PROSITE" id="PS51000"/>
    </source>
</evidence>
<dbReference type="SUPFAM" id="SSF100950">
    <property type="entry name" value="NagB/RpiA/CoA transferase-like"/>
    <property type="match status" value="1"/>
</dbReference>
<reference evidence="6 7" key="1">
    <citation type="submission" date="2020-01" db="EMBL/GenBank/DDBJ databases">
        <title>Genomes of bacteria type strains.</title>
        <authorList>
            <person name="Chen J."/>
            <person name="Zhu S."/>
            <person name="Yang J."/>
        </authorList>
    </citation>
    <scope>NUCLEOTIDE SEQUENCE [LARGE SCALE GENOMIC DNA]</scope>
    <source>
        <strain evidence="6 7">LMG 24078</strain>
    </source>
</reference>
<organism evidence="6 7">
    <name type="scientific">Alteromonas genovensis</name>
    <dbReference type="NCBI Taxonomy" id="471225"/>
    <lineage>
        <taxon>Bacteria</taxon>
        <taxon>Pseudomonadati</taxon>
        <taxon>Pseudomonadota</taxon>
        <taxon>Gammaproteobacteria</taxon>
        <taxon>Alteromonadales</taxon>
        <taxon>Alteromonadaceae</taxon>
        <taxon>Alteromonas/Salinimonas group</taxon>
        <taxon>Alteromonas</taxon>
    </lineage>
</organism>
<dbReference type="SMART" id="SM01134">
    <property type="entry name" value="DeoRC"/>
    <property type="match status" value="1"/>
</dbReference>
<dbReference type="GO" id="GO:0003700">
    <property type="term" value="F:DNA-binding transcription factor activity"/>
    <property type="evidence" value="ECO:0007669"/>
    <property type="project" value="InterPro"/>
</dbReference>
<name>A0A6N9TGW9_9ALTE</name>
<gene>
    <name evidence="6" type="ORF">GTQ48_07270</name>
</gene>
<dbReference type="InterPro" id="IPR037171">
    <property type="entry name" value="NagB/RpiA_transferase-like"/>
</dbReference>
<dbReference type="Pfam" id="PF08220">
    <property type="entry name" value="HTH_DeoR"/>
    <property type="match status" value="1"/>
</dbReference>
<dbReference type="AlphaFoldDB" id="A0A6N9TGW9"/>
<comment type="caution">
    <text evidence="6">The sequence shown here is derived from an EMBL/GenBank/DDBJ whole genome shotgun (WGS) entry which is preliminary data.</text>
</comment>
<keyword evidence="1" id="KW-0805">Transcription regulation</keyword>
<dbReference type="Pfam" id="PF00455">
    <property type="entry name" value="DeoRC"/>
    <property type="match status" value="1"/>
</dbReference>
<evidence type="ECO:0000256" key="3">
    <source>
        <dbReference type="ARBA" id="ARBA00023163"/>
    </source>
</evidence>
<keyword evidence="7" id="KW-1185">Reference proteome</keyword>
<protein>
    <submittedName>
        <fullName evidence="6">DeoR family transcriptional regulator</fullName>
    </submittedName>
</protein>
<dbReference type="Gene3D" id="3.40.50.1360">
    <property type="match status" value="1"/>
</dbReference>
<dbReference type="InterPro" id="IPR036388">
    <property type="entry name" value="WH-like_DNA-bd_sf"/>
</dbReference>
<dbReference type="PANTHER" id="PTHR30363:SF44">
    <property type="entry name" value="AGA OPERON TRANSCRIPTIONAL REPRESSOR-RELATED"/>
    <property type="match status" value="1"/>
</dbReference>
<dbReference type="Proteomes" id="UP000471381">
    <property type="component" value="Unassembled WGS sequence"/>
</dbReference>
<dbReference type="GO" id="GO:0003677">
    <property type="term" value="F:DNA binding"/>
    <property type="evidence" value="ECO:0007669"/>
    <property type="project" value="UniProtKB-KW"/>
</dbReference>
<dbReference type="InterPro" id="IPR014036">
    <property type="entry name" value="DeoR-like_C"/>
</dbReference>
<feature type="domain" description="HTH deoR-type" evidence="5">
    <location>
        <begin position="7"/>
        <end position="62"/>
    </location>
</feature>
<feature type="region of interest" description="Disordered" evidence="4">
    <location>
        <begin position="69"/>
        <end position="92"/>
    </location>
</feature>
<accession>A0A6N9TGW9</accession>
<dbReference type="EMBL" id="JAAAWO010000004">
    <property type="protein sequence ID" value="NDW15315.1"/>
    <property type="molecule type" value="Genomic_DNA"/>
</dbReference>
<dbReference type="SMART" id="SM00420">
    <property type="entry name" value="HTH_DEOR"/>
    <property type="match status" value="1"/>
</dbReference>
<dbReference type="PROSITE" id="PS00894">
    <property type="entry name" value="HTH_DEOR_1"/>
    <property type="match status" value="1"/>
</dbReference>
<evidence type="ECO:0000256" key="1">
    <source>
        <dbReference type="ARBA" id="ARBA00023015"/>
    </source>
</evidence>
<evidence type="ECO:0000313" key="6">
    <source>
        <dbReference type="EMBL" id="NDW15315.1"/>
    </source>
</evidence>
<evidence type="ECO:0000313" key="7">
    <source>
        <dbReference type="Proteomes" id="UP000471381"/>
    </source>
</evidence>
<dbReference type="InterPro" id="IPR036390">
    <property type="entry name" value="WH_DNA-bd_sf"/>
</dbReference>
<dbReference type="RefSeq" id="WP_163105918.1">
    <property type="nucleotide sequence ID" value="NZ_JAAAWO010000004.1"/>
</dbReference>
<dbReference type="InterPro" id="IPR018356">
    <property type="entry name" value="Tscrpt_reg_HTH_DeoR_CS"/>
</dbReference>
<keyword evidence="2" id="KW-0238">DNA-binding</keyword>
<dbReference type="PROSITE" id="PS51000">
    <property type="entry name" value="HTH_DEOR_2"/>
    <property type="match status" value="1"/>
</dbReference>
<dbReference type="Gene3D" id="1.10.10.10">
    <property type="entry name" value="Winged helix-like DNA-binding domain superfamily/Winged helix DNA-binding domain"/>
    <property type="match status" value="1"/>
</dbReference>
<evidence type="ECO:0000256" key="4">
    <source>
        <dbReference type="SAM" id="MobiDB-lite"/>
    </source>
</evidence>